<dbReference type="EMBL" id="JAOYFB010000005">
    <property type="protein sequence ID" value="KAK4015601.1"/>
    <property type="molecule type" value="Genomic_DNA"/>
</dbReference>
<accession>A0ABQ9ZRQ3</accession>
<evidence type="ECO:0000313" key="3">
    <source>
        <dbReference type="Proteomes" id="UP001234178"/>
    </source>
</evidence>
<name>A0ABQ9ZRQ3_9CRUS</name>
<proteinExistence type="predicted"/>
<feature type="transmembrane region" description="Helical" evidence="1">
    <location>
        <begin position="59"/>
        <end position="78"/>
    </location>
</feature>
<comment type="caution">
    <text evidence="2">The sequence shown here is derived from an EMBL/GenBank/DDBJ whole genome shotgun (WGS) entry which is preliminary data.</text>
</comment>
<reference evidence="2 3" key="1">
    <citation type="journal article" date="2023" name="Nucleic Acids Res.">
        <title>The hologenome of Daphnia magna reveals possible DNA methylation and microbiome-mediated evolution of the host genome.</title>
        <authorList>
            <person name="Chaturvedi A."/>
            <person name="Li X."/>
            <person name="Dhandapani V."/>
            <person name="Marshall H."/>
            <person name="Kissane S."/>
            <person name="Cuenca-Cambronero M."/>
            <person name="Asole G."/>
            <person name="Calvet F."/>
            <person name="Ruiz-Romero M."/>
            <person name="Marangio P."/>
            <person name="Guigo R."/>
            <person name="Rago D."/>
            <person name="Mirbahai L."/>
            <person name="Eastwood N."/>
            <person name="Colbourne J.K."/>
            <person name="Zhou J."/>
            <person name="Mallon E."/>
            <person name="Orsini L."/>
        </authorList>
    </citation>
    <scope>NUCLEOTIDE SEQUENCE [LARGE SCALE GENOMIC DNA]</scope>
    <source>
        <strain evidence="2">LRV0_1</strain>
    </source>
</reference>
<keyword evidence="1" id="KW-0812">Transmembrane</keyword>
<organism evidence="2 3">
    <name type="scientific">Daphnia magna</name>
    <dbReference type="NCBI Taxonomy" id="35525"/>
    <lineage>
        <taxon>Eukaryota</taxon>
        <taxon>Metazoa</taxon>
        <taxon>Ecdysozoa</taxon>
        <taxon>Arthropoda</taxon>
        <taxon>Crustacea</taxon>
        <taxon>Branchiopoda</taxon>
        <taxon>Diplostraca</taxon>
        <taxon>Cladocera</taxon>
        <taxon>Anomopoda</taxon>
        <taxon>Daphniidae</taxon>
        <taxon>Daphnia</taxon>
    </lineage>
</organism>
<evidence type="ECO:0000313" key="2">
    <source>
        <dbReference type="EMBL" id="KAK4015601.1"/>
    </source>
</evidence>
<dbReference type="Proteomes" id="UP001234178">
    <property type="component" value="Unassembled WGS sequence"/>
</dbReference>
<keyword evidence="3" id="KW-1185">Reference proteome</keyword>
<gene>
    <name evidence="2" type="ORF">OUZ56_030576</name>
</gene>
<evidence type="ECO:0000256" key="1">
    <source>
        <dbReference type="SAM" id="Phobius"/>
    </source>
</evidence>
<keyword evidence="1" id="KW-0472">Membrane</keyword>
<protein>
    <submittedName>
        <fullName evidence="2">Uncharacterized protein</fullName>
    </submittedName>
</protein>
<sequence length="114" mass="12836">MKPTTIPLPRLPRRVRPSFKQQGFSPHHFSGHYESNIAHILLIHRDIPLNKSQDNMTSWMVLLCVIPVLLAMLSPSLVEAIWEGWNTGEGGVKWLFNCDFPGYDIGKQPSAGEA</sequence>
<keyword evidence="1" id="KW-1133">Transmembrane helix</keyword>